<comment type="caution">
    <text evidence="1">The sequence shown here is derived from an EMBL/GenBank/DDBJ whole genome shotgun (WGS) entry which is preliminary data.</text>
</comment>
<dbReference type="EMBL" id="QMIG01000022">
    <property type="protein sequence ID" value="RAW11141.1"/>
    <property type="molecule type" value="Genomic_DNA"/>
</dbReference>
<dbReference type="RefSeq" id="WP_112259649.1">
    <property type="nucleotide sequence ID" value="NZ_QMIG01000022.1"/>
</dbReference>
<keyword evidence="2" id="KW-1185">Reference proteome</keyword>
<proteinExistence type="predicted"/>
<dbReference type="Proteomes" id="UP000250462">
    <property type="component" value="Unassembled WGS sequence"/>
</dbReference>
<gene>
    <name evidence="1" type="ORF">DPM12_17520</name>
</gene>
<name>A0A329QGR3_9ACTN</name>
<dbReference type="AlphaFoldDB" id="A0A329QGR3"/>
<evidence type="ECO:0000313" key="1">
    <source>
        <dbReference type="EMBL" id="RAW11141.1"/>
    </source>
</evidence>
<sequence length="63" mass="7681">MGSTSRLFARIWEDRLRWELWLHPRRDHVVNAIIANQLTTREIDLVFLEAEYEGWRWLLGEKS</sequence>
<protein>
    <submittedName>
        <fullName evidence="1">Uncharacterized protein</fullName>
    </submittedName>
</protein>
<organism evidence="1 2">
    <name type="scientific">Phytoactinopolyspora halophila</name>
    <dbReference type="NCBI Taxonomy" id="1981511"/>
    <lineage>
        <taxon>Bacteria</taxon>
        <taxon>Bacillati</taxon>
        <taxon>Actinomycetota</taxon>
        <taxon>Actinomycetes</taxon>
        <taxon>Jiangellales</taxon>
        <taxon>Jiangellaceae</taxon>
        <taxon>Phytoactinopolyspora</taxon>
    </lineage>
</organism>
<reference evidence="1 2" key="1">
    <citation type="submission" date="2018-06" db="EMBL/GenBank/DDBJ databases">
        <title>Phytoactinopolyspora halophila sp. nov., a novel halophilic actinomycete isolated from a saline soil in China.</title>
        <authorList>
            <person name="Tang S.-K."/>
        </authorList>
    </citation>
    <scope>NUCLEOTIDE SEQUENCE [LARGE SCALE GENOMIC DNA]</scope>
    <source>
        <strain evidence="1 2">YIM 96934</strain>
    </source>
</reference>
<evidence type="ECO:0000313" key="2">
    <source>
        <dbReference type="Proteomes" id="UP000250462"/>
    </source>
</evidence>
<accession>A0A329QGR3</accession>